<comment type="caution">
    <text evidence="1">The sequence shown here is derived from an EMBL/GenBank/DDBJ whole genome shotgun (WGS) entry which is preliminary data.</text>
</comment>
<dbReference type="EMBL" id="CATNWA010021510">
    <property type="protein sequence ID" value="CAI9622978.1"/>
    <property type="molecule type" value="Genomic_DNA"/>
</dbReference>
<reference evidence="1" key="1">
    <citation type="submission" date="2023-05" db="EMBL/GenBank/DDBJ databases">
        <authorList>
            <person name="Stuckert A."/>
        </authorList>
    </citation>
    <scope>NUCLEOTIDE SEQUENCE</scope>
</reference>
<organism evidence="1 2">
    <name type="scientific">Staurois parvus</name>
    <dbReference type="NCBI Taxonomy" id="386267"/>
    <lineage>
        <taxon>Eukaryota</taxon>
        <taxon>Metazoa</taxon>
        <taxon>Chordata</taxon>
        <taxon>Craniata</taxon>
        <taxon>Vertebrata</taxon>
        <taxon>Euteleostomi</taxon>
        <taxon>Amphibia</taxon>
        <taxon>Batrachia</taxon>
        <taxon>Anura</taxon>
        <taxon>Neobatrachia</taxon>
        <taxon>Ranoidea</taxon>
        <taxon>Ranidae</taxon>
        <taxon>Staurois</taxon>
    </lineage>
</organism>
<evidence type="ECO:0000313" key="2">
    <source>
        <dbReference type="Proteomes" id="UP001162483"/>
    </source>
</evidence>
<gene>
    <name evidence="1" type="ORF">SPARVUS_LOCUS16384752</name>
</gene>
<name>A0ABN9HMG4_9NEOB</name>
<keyword evidence="2" id="KW-1185">Reference proteome</keyword>
<sequence length="42" mass="4747">MGPPTDPRPSGIARVSKWSVRPWYILSDTSISFALYQIIIIL</sequence>
<proteinExistence type="predicted"/>
<protein>
    <submittedName>
        <fullName evidence="1">Uncharacterized protein</fullName>
    </submittedName>
</protein>
<evidence type="ECO:0000313" key="1">
    <source>
        <dbReference type="EMBL" id="CAI9622978.1"/>
    </source>
</evidence>
<dbReference type="Proteomes" id="UP001162483">
    <property type="component" value="Unassembled WGS sequence"/>
</dbReference>
<accession>A0ABN9HMG4</accession>